<name>A0ABX9L9W0_9ACTN</name>
<feature type="compositionally biased region" description="Polar residues" evidence="1">
    <location>
        <begin position="55"/>
        <end position="75"/>
    </location>
</feature>
<evidence type="ECO:0000313" key="2">
    <source>
        <dbReference type="EMBL" id="RGA00448.1"/>
    </source>
</evidence>
<comment type="caution">
    <text evidence="2">The sequence shown here is derived from an EMBL/GenBank/DDBJ whole genome shotgun (WGS) entry which is preliminary data.</text>
</comment>
<protein>
    <submittedName>
        <fullName evidence="2">Uncharacterized protein</fullName>
    </submittedName>
</protein>
<proteinExistence type="predicted"/>
<evidence type="ECO:0000313" key="3">
    <source>
        <dbReference type="Proteomes" id="UP000262538"/>
    </source>
</evidence>
<reference evidence="2 3" key="1">
    <citation type="submission" date="2018-08" db="EMBL/GenBank/DDBJ databases">
        <title>Microbispora. triticiradicis sp. nov., a novel actinomycete isolated from the root of wheat (Triticum aestivum L.)).</title>
        <authorList>
            <person name="Han C."/>
        </authorList>
    </citation>
    <scope>NUCLEOTIDE SEQUENCE [LARGE SCALE GENOMIC DNA]</scope>
    <source>
        <strain evidence="2 3">NEAU-HRDPA2-9</strain>
    </source>
</reference>
<keyword evidence="3" id="KW-1185">Reference proteome</keyword>
<accession>A0ABX9L9W0</accession>
<evidence type="ECO:0000256" key="1">
    <source>
        <dbReference type="SAM" id="MobiDB-lite"/>
    </source>
</evidence>
<organism evidence="2 3">
    <name type="scientific">Microbispora triticiradicis</name>
    <dbReference type="NCBI Taxonomy" id="2200763"/>
    <lineage>
        <taxon>Bacteria</taxon>
        <taxon>Bacillati</taxon>
        <taxon>Actinomycetota</taxon>
        <taxon>Actinomycetes</taxon>
        <taxon>Streptosporangiales</taxon>
        <taxon>Streptosporangiaceae</taxon>
        <taxon>Microbispora</taxon>
    </lineage>
</organism>
<dbReference type="Proteomes" id="UP000262538">
    <property type="component" value="Unassembled WGS sequence"/>
</dbReference>
<dbReference type="EMBL" id="QFZU02000269">
    <property type="protein sequence ID" value="RGA00448.1"/>
    <property type="molecule type" value="Genomic_DNA"/>
</dbReference>
<sequence length="118" mass="11715">MTGGAATMGVATGCAGAPARVPPYAPLIAPTGASWGVVEPWGVGAAPSAARPPDGNSSWRLSSAPISRQTADSTLTTIDHITRGGVPSTTPAMSRTMAARTSAALMRITGVLRATGSL</sequence>
<gene>
    <name evidence="2" type="ORF">DI270_034760</name>
</gene>
<feature type="region of interest" description="Disordered" evidence="1">
    <location>
        <begin position="46"/>
        <end position="75"/>
    </location>
</feature>